<dbReference type="PROSITE" id="PS00514">
    <property type="entry name" value="FIBRINOGEN_C_1"/>
    <property type="match status" value="1"/>
</dbReference>
<accession>A0A8S3S3J7</accession>
<dbReference type="PANTHER" id="PTHR19143:SF458">
    <property type="entry name" value="FIBRINOGEN C-TERMINAL DOMAIN-CONTAINING PROTEIN-RELATED"/>
    <property type="match status" value="1"/>
</dbReference>
<feature type="domain" description="Fibrinogen C-terminal" evidence="2">
    <location>
        <begin position="88"/>
        <end position="146"/>
    </location>
</feature>
<dbReference type="InterPro" id="IPR020837">
    <property type="entry name" value="Fibrinogen_CS"/>
</dbReference>
<dbReference type="Gene3D" id="3.90.215.10">
    <property type="entry name" value="Gamma Fibrinogen, chain A, domain 1"/>
    <property type="match status" value="2"/>
</dbReference>
<feature type="domain" description="Fibrinogen C-terminal" evidence="2">
    <location>
        <begin position="244"/>
        <end position="462"/>
    </location>
</feature>
<dbReference type="GO" id="GO:0005615">
    <property type="term" value="C:extracellular space"/>
    <property type="evidence" value="ECO:0007669"/>
    <property type="project" value="TreeGrafter"/>
</dbReference>
<dbReference type="InterPro" id="IPR050373">
    <property type="entry name" value="Fibrinogen_C-term_domain"/>
</dbReference>
<dbReference type="InterPro" id="IPR036056">
    <property type="entry name" value="Fibrinogen-like_C"/>
</dbReference>
<dbReference type="CDD" id="cd00087">
    <property type="entry name" value="FReD"/>
    <property type="match status" value="1"/>
</dbReference>
<dbReference type="InterPro" id="IPR002181">
    <property type="entry name" value="Fibrinogen_a/b/g_C_dom"/>
</dbReference>
<organism evidence="3 4">
    <name type="scientific">Mytilus edulis</name>
    <name type="common">Blue mussel</name>
    <dbReference type="NCBI Taxonomy" id="6550"/>
    <lineage>
        <taxon>Eukaryota</taxon>
        <taxon>Metazoa</taxon>
        <taxon>Spiralia</taxon>
        <taxon>Lophotrochozoa</taxon>
        <taxon>Mollusca</taxon>
        <taxon>Bivalvia</taxon>
        <taxon>Autobranchia</taxon>
        <taxon>Pteriomorphia</taxon>
        <taxon>Mytilida</taxon>
        <taxon>Mytiloidea</taxon>
        <taxon>Mytilidae</taxon>
        <taxon>Mytilinae</taxon>
        <taxon>Mytilus</taxon>
    </lineage>
</organism>
<dbReference type="SMART" id="SM00186">
    <property type="entry name" value="FBG"/>
    <property type="match status" value="1"/>
</dbReference>
<evidence type="ECO:0000313" key="3">
    <source>
        <dbReference type="EMBL" id="CAG2215118.1"/>
    </source>
</evidence>
<dbReference type="Pfam" id="PF00147">
    <property type="entry name" value="Fibrinogen_C"/>
    <property type="match status" value="2"/>
</dbReference>
<dbReference type="FunFam" id="3.90.215.10:FF:000001">
    <property type="entry name" value="Tenascin isoform 1"/>
    <property type="match status" value="1"/>
</dbReference>
<dbReference type="AlphaFoldDB" id="A0A8S3S3J7"/>
<evidence type="ECO:0000313" key="4">
    <source>
        <dbReference type="Proteomes" id="UP000683360"/>
    </source>
</evidence>
<dbReference type="Gene3D" id="4.10.530.10">
    <property type="entry name" value="Gamma-fibrinogen Carboxyl Terminal Fragment, domain 2"/>
    <property type="match status" value="1"/>
</dbReference>
<evidence type="ECO:0000256" key="1">
    <source>
        <dbReference type="ARBA" id="ARBA00023157"/>
    </source>
</evidence>
<dbReference type="Proteomes" id="UP000683360">
    <property type="component" value="Unassembled WGS sequence"/>
</dbReference>
<dbReference type="OrthoDB" id="6345539at2759"/>
<keyword evidence="1" id="KW-1015">Disulfide bond</keyword>
<dbReference type="EMBL" id="CAJPWZ010001434">
    <property type="protein sequence ID" value="CAG2215118.1"/>
    <property type="molecule type" value="Genomic_DNA"/>
</dbReference>
<keyword evidence="4" id="KW-1185">Reference proteome</keyword>
<dbReference type="SUPFAM" id="SSF56496">
    <property type="entry name" value="Fibrinogen C-terminal domain-like"/>
    <property type="match status" value="2"/>
</dbReference>
<sequence length="463" mass="51513">MEHVVCDEWLKTDGYGQTCASCTGVEVADECQHHIKCDANEACLQSFGPIFGRRSDGHHVKCAVCCNATKVCNEDLTCQRYHTAVTKYAKYQSFSISNETSDYKPTVGNFSGNAGDSFTVHSGMKFTTKDRDNDLYSGNCATSTSGHGETDGYGQTCASCTGVEVAEECQHHILCDSNEVCSMHHYITESGASLYDYGCAYPQACLQSFGPIFGRRSEGHHVKCTVCCNDTKVCNENLTCQTYPHTLLFPTECSEIKGNYLKSGIYTIYPAGKPTPVVSVFCEADSNGSLWTVIQRRYNGSIDFYRNWTDYKNGFGSPAGEYWMGNDLIHQITSNGDHSLQFIMTDYEGVTKYANYKRFIISNETSGYKLSVGNYSGDTGDSFATQNGQKFTTKDRDNDPHSGNCATLYIGAWWYGACHSSNLNGKYYHVSKSPYATGINWFTWHGHYYSLKSTTMMIRKNTK</sequence>
<dbReference type="PROSITE" id="PS51406">
    <property type="entry name" value="FIBRINOGEN_C_2"/>
    <property type="match status" value="2"/>
</dbReference>
<proteinExistence type="predicted"/>
<gene>
    <name evidence="3" type="ORF">MEDL_28878</name>
</gene>
<evidence type="ECO:0000259" key="2">
    <source>
        <dbReference type="PROSITE" id="PS51406"/>
    </source>
</evidence>
<reference evidence="3" key="1">
    <citation type="submission" date="2021-03" db="EMBL/GenBank/DDBJ databases">
        <authorList>
            <person name="Bekaert M."/>
        </authorList>
    </citation>
    <scope>NUCLEOTIDE SEQUENCE</scope>
</reference>
<dbReference type="InterPro" id="IPR014716">
    <property type="entry name" value="Fibrinogen_a/b/g_C_1"/>
</dbReference>
<comment type="caution">
    <text evidence="3">The sequence shown here is derived from an EMBL/GenBank/DDBJ whole genome shotgun (WGS) entry which is preliminary data.</text>
</comment>
<protein>
    <recommendedName>
        <fullName evidence="2">Fibrinogen C-terminal domain-containing protein</fullName>
    </recommendedName>
</protein>
<dbReference type="PANTHER" id="PTHR19143">
    <property type="entry name" value="FIBRINOGEN/TENASCIN/ANGIOPOEITIN"/>
    <property type="match status" value="1"/>
</dbReference>
<name>A0A8S3S3J7_MYTED</name>